<dbReference type="Proteomes" id="UP000276133">
    <property type="component" value="Unassembled WGS sequence"/>
</dbReference>
<keyword evidence="2" id="KW-1185">Reference proteome</keyword>
<sequence length="178" mass="20575">MVCMNEVPNESISSSQPKHIARFSRSVPEPCRILDRLESLITEIKSRKISIVMVLKKSIHTRLQISNRKSKIVLARAHFEQTIFFSNKLSTKENLNPQCVTKLLGCFVQCVQSDPKIFATIRKTRHILPDRAVKKSSLGKRSRRYQKPSFCSHQKIQTKARRCPELQQFIHLVVHGQK</sequence>
<gene>
    <name evidence="1" type="ORF">BpHYR1_006845</name>
</gene>
<comment type="caution">
    <text evidence="1">The sequence shown here is derived from an EMBL/GenBank/DDBJ whole genome shotgun (WGS) entry which is preliminary data.</text>
</comment>
<dbReference type="EMBL" id="REGN01012354">
    <property type="protein sequence ID" value="RMZ95651.1"/>
    <property type="molecule type" value="Genomic_DNA"/>
</dbReference>
<accession>A0A3M7P982</accession>
<evidence type="ECO:0000313" key="2">
    <source>
        <dbReference type="Proteomes" id="UP000276133"/>
    </source>
</evidence>
<evidence type="ECO:0000313" key="1">
    <source>
        <dbReference type="EMBL" id="RMZ95651.1"/>
    </source>
</evidence>
<proteinExistence type="predicted"/>
<reference evidence="1 2" key="1">
    <citation type="journal article" date="2018" name="Sci. Rep.">
        <title>Genomic signatures of local adaptation to the degree of environmental predictability in rotifers.</title>
        <authorList>
            <person name="Franch-Gras L."/>
            <person name="Hahn C."/>
            <person name="Garcia-Roger E.M."/>
            <person name="Carmona M.J."/>
            <person name="Serra M."/>
            <person name="Gomez A."/>
        </authorList>
    </citation>
    <scope>NUCLEOTIDE SEQUENCE [LARGE SCALE GENOMIC DNA]</scope>
    <source>
        <strain evidence="1">HYR1</strain>
    </source>
</reference>
<protein>
    <submittedName>
        <fullName evidence="1">Uncharacterized protein</fullName>
    </submittedName>
</protein>
<name>A0A3M7P982_BRAPC</name>
<organism evidence="1 2">
    <name type="scientific">Brachionus plicatilis</name>
    <name type="common">Marine rotifer</name>
    <name type="synonym">Brachionus muelleri</name>
    <dbReference type="NCBI Taxonomy" id="10195"/>
    <lineage>
        <taxon>Eukaryota</taxon>
        <taxon>Metazoa</taxon>
        <taxon>Spiralia</taxon>
        <taxon>Gnathifera</taxon>
        <taxon>Rotifera</taxon>
        <taxon>Eurotatoria</taxon>
        <taxon>Monogononta</taxon>
        <taxon>Pseudotrocha</taxon>
        <taxon>Ploima</taxon>
        <taxon>Brachionidae</taxon>
        <taxon>Brachionus</taxon>
    </lineage>
</organism>
<dbReference type="AlphaFoldDB" id="A0A3M7P982"/>